<accession>A0A198ADJ2</accession>
<gene>
    <name evidence="1" type="ORF">A8708_26435</name>
</gene>
<reference evidence="1 2" key="1">
    <citation type="submission" date="2016-05" db="EMBL/GenBank/DDBJ databases">
        <title>Paenibacillus sp. 1ZS3-15 nov., isolated from the rhizosphere soil.</title>
        <authorList>
            <person name="Zhang X.X."/>
            <person name="Zhang J."/>
        </authorList>
    </citation>
    <scope>NUCLEOTIDE SEQUENCE [LARGE SCALE GENOMIC DNA]</scope>
    <source>
        <strain evidence="1 2">1ZS3-15</strain>
    </source>
</reference>
<proteinExistence type="predicted"/>
<keyword evidence="2" id="KW-1185">Reference proteome</keyword>
<name>A0A198ADJ2_9BACL</name>
<evidence type="ECO:0000313" key="1">
    <source>
        <dbReference type="EMBL" id="OAS19252.1"/>
    </source>
</evidence>
<protein>
    <submittedName>
        <fullName evidence="1">Uncharacterized protein</fullName>
    </submittedName>
</protein>
<dbReference type="RefSeq" id="WP_068663650.1">
    <property type="nucleotide sequence ID" value="NZ_LYPB01000058.1"/>
</dbReference>
<dbReference type="STRING" id="1850517.A8708_26435"/>
<evidence type="ECO:0000313" key="2">
    <source>
        <dbReference type="Proteomes" id="UP000078454"/>
    </source>
</evidence>
<comment type="caution">
    <text evidence="1">The sequence shown here is derived from an EMBL/GenBank/DDBJ whole genome shotgun (WGS) entry which is preliminary data.</text>
</comment>
<organism evidence="1 2">
    <name type="scientific">Paenibacillus oryzisoli</name>
    <dbReference type="NCBI Taxonomy" id="1850517"/>
    <lineage>
        <taxon>Bacteria</taxon>
        <taxon>Bacillati</taxon>
        <taxon>Bacillota</taxon>
        <taxon>Bacilli</taxon>
        <taxon>Bacillales</taxon>
        <taxon>Paenibacillaceae</taxon>
        <taxon>Paenibacillus</taxon>
    </lineage>
</organism>
<dbReference type="AlphaFoldDB" id="A0A198ADJ2"/>
<dbReference type="EMBL" id="LYPB01000058">
    <property type="protein sequence ID" value="OAS19252.1"/>
    <property type="molecule type" value="Genomic_DNA"/>
</dbReference>
<dbReference type="Proteomes" id="UP000078454">
    <property type="component" value="Unassembled WGS sequence"/>
</dbReference>
<sequence length="72" mass="8258">MNVYQLKSGMLQYYVAAEDEEHANEQGMDAQRFPDLHFLPFIATKVEVEGVTIVATSNDQVEDPKTRKQRTQ</sequence>